<dbReference type="InterPro" id="IPR050697">
    <property type="entry name" value="Adenylyl/Guanylyl_Cyclase_3/4"/>
</dbReference>
<dbReference type="PROSITE" id="PS50125">
    <property type="entry name" value="GUANYLATE_CYCLASE_2"/>
    <property type="match status" value="1"/>
</dbReference>
<sequence>MQNAVVLALITAGIALLLALSPVGRAMEEEFGLAWLFKLRGPVPPPADVALVTLDRQSARRLSLPPQVRLWPRALRARMIDDLKRRGATAIAIDLTLETPTDIIQDGALSRSIAAARSVILVEAMEREELVVTDAEGRPAGQMAILKSVPPIEPFAKAAAALAPFPLPKVAARTNEFWAFKEGDRLTLPAAALQVHAAAVHPAWLGRLREADVPGLETLPPDNDLLNEPGAVQRASQAVRRAFLQAPGLAARLPPPAGRLGDRERRLMEAIDRLHQGPQHYYLNFYGPPGTVTTIPFADLIEDRDVPDLMGRTVFIGVAERTPTNLDTFYTVFSTSDGIDISGVEIAATAFGNLLEDTTLKSPGRPAELGLVVGFGVAIGLLAYLLPAMLAVVATVLLAACWIAASAILFGQSQLWLPVAVPMLVQVPVALFGGLLWQYLSANRERRNVAQAIRYYLPERVAADLAHRPINPGGARDLFYGACVASDAERFTTLAETMTPRDLATLLDSYFAAVFEPIQAGGGTVTDVVGDGVMSVWTAANPEREPRLRAALAALDLARAVERFNRQNPGRTMPTRVGLHAGWIMVGNVGGKGHFAWSVVGDIPNTASRIEGLNKHLGTRLLASDSVVGDLGGEILTRRVGRFRLMGKTGALDIHELVARREEATPAQLRLVSSFGDALEACESGRLPEAVGLFRQVLEEFPDDGPARFHLNRCMNLSVEKSAEDDAAIVRLEVK</sequence>
<organism evidence="3 4">
    <name type="scientific">Skermanella cutis</name>
    <dbReference type="NCBI Taxonomy" id="2775420"/>
    <lineage>
        <taxon>Bacteria</taxon>
        <taxon>Pseudomonadati</taxon>
        <taxon>Pseudomonadota</taxon>
        <taxon>Alphaproteobacteria</taxon>
        <taxon>Rhodospirillales</taxon>
        <taxon>Azospirillaceae</taxon>
        <taxon>Skermanella</taxon>
    </lineage>
</organism>
<dbReference type="InterPro" id="IPR029787">
    <property type="entry name" value="Nucleotide_cyclase"/>
</dbReference>
<accession>A0ABX7BDM7</accession>
<dbReference type="Proteomes" id="UP000595197">
    <property type="component" value="Chromosome"/>
</dbReference>
<evidence type="ECO:0000313" key="3">
    <source>
        <dbReference type="EMBL" id="QQP90542.1"/>
    </source>
</evidence>
<dbReference type="PANTHER" id="PTHR43081">
    <property type="entry name" value="ADENYLATE CYCLASE, TERMINAL-DIFFERENTIATION SPECIFIC-RELATED"/>
    <property type="match status" value="1"/>
</dbReference>
<evidence type="ECO:0000259" key="2">
    <source>
        <dbReference type="PROSITE" id="PS50125"/>
    </source>
</evidence>
<feature type="transmembrane region" description="Helical" evidence="1">
    <location>
        <begin position="369"/>
        <end position="386"/>
    </location>
</feature>
<dbReference type="Pfam" id="PF05226">
    <property type="entry name" value="CHASE2"/>
    <property type="match status" value="1"/>
</dbReference>
<keyword evidence="1" id="KW-0812">Transmembrane</keyword>
<dbReference type="CDD" id="cd07302">
    <property type="entry name" value="CHD"/>
    <property type="match status" value="1"/>
</dbReference>
<proteinExistence type="predicted"/>
<dbReference type="SMART" id="SM01080">
    <property type="entry name" value="CHASE2"/>
    <property type="match status" value="1"/>
</dbReference>
<evidence type="ECO:0000256" key="1">
    <source>
        <dbReference type="SAM" id="Phobius"/>
    </source>
</evidence>
<dbReference type="InterPro" id="IPR001054">
    <property type="entry name" value="A/G_cyclase"/>
</dbReference>
<feature type="domain" description="Guanylate cyclase" evidence="2">
    <location>
        <begin position="482"/>
        <end position="611"/>
    </location>
</feature>
<dbReference type="Gene3D" id="3.30.70.1230">
    <property type="entry name" value="Nucleotide cyclase"/>
    <property type="match status" value="1"/>
</dbReference>
<dbReference type="PANTHER" id="PTHR43081:SF1">
    <property type="entry name" value="ADENYLATE CYCLASE, TERMINAL-DIFFERENTIATION SPECIFIC"/>
    <property type="match status" value="1"/>
</dbReference>
<dbReference type="SMART" id="SM00044">
    <property type="entry name" value="CYCc"/>
    <property type="match status" value="1"/>
</dbReference>
<protein>
    <submittedName>
        <fullName evidence="3">Adenylate/guanylate cyclase domain-containing protein</fullName>
    </submittedName>
</protein>
<name>A0ABX7BDM7_9PROT</name>
<dbReference type="Pfam" id="PF00211">
    <property type="entry name" value="Guanylate_cyc"/>
    <property type="match status" value="1"/>
</dbReference>
<reference evidence="3" key="1">
    <citation type="submission" date="2021-02" db="EMBL/GenBank/DDBJ databases">
        <title>Skermanella TT6 skin isolate.</title>
        <authorList>
            <person name="Lee K."/>
            <person name="Ganzorig M."/>
        </authorList>
    </citation>
    <scope>NUCLEOTIDE SEQUENCE</scope>
    <source>
        <strain evidence="3">TT6</strain>
    </source>
</reference>
<dbReference type="EMBL" id="CP067420">
    <property type="protein sequence ID" value="QQP90542.1"/>
    <property type="molecule type" value="Genomic_DNA"/>
</dbReference>
<dbReference type="RefSeq" id="WP_201077694.1">
    <property type="nucleotide sequence ID" value="NZ_CP067420.1"/>
</dbReference>
<feature type="transmembrane region" description="Helical" evidence="1">
    <location>
        <begin position="416"/>
        <end position="437"/>
    </location>
</feature>
<keyword evidence="4" id="KW-1185">Reference proteome</keyword>
<dbReference type="InterPro" id="IPR007890">
    <property type="entry name" value="CHASE2"/>
</dbReference>
<dbReference type="SUPFAM" id="SSF55073">
    <property type="entry name" value="Nucleotide cyclase"/>
    <property type="match status" value="1"/>
</dbReference>
<feature type="transmembrane region" description="Helical" evidence="1">
    <location>
        <begin position="391"/>
        <end position="410"/>
    </location>
</feature>
<keyword evidence="1" id="KW-0472">Membrane</keyword>
<keyword evidence="1" id="KW-1133">Transmembrane helix</keyword>
<gene>
    <name evidence="3" type="ORF">IGS68_04620</name>
</gene>
<evidence type="ECO:0000313" key="4">
    <source>
        <dbReference type="Proteomes" id="UP000595197"/>
    </source>
</evidence>